<dbReference type="Pfam" id="PF00501">
    <property type="entry name" value="AMP-binding"/>
    <property type="match status" value="1"/>
</dbReference>
<feature type="region of interest" description="Disordered" evidence="1">
    <location>
        <begin position="129"/>
        <end position="151"/>
    </location>
</feature>
<evidence type="ECO:0000256" key="1">
    <source>
        <dbReference type="SAM" id="MobiDB-lite"/>
    </source>
</evidence>
<dbReference type="InterPro" id="IPR042099">
    <property type="entry name" value="ANL_N_sf"/>
</dbReference>
<feature type="compositionally biased region" description="Low complexity" evidence="1">
    <location>
        <begin position="135"/>
        <end position="151"/>
    </location>
</feature>
<dbReference type="InterPro" id="IPR050237">
    <property type="entry name" value="ATP-dep_AMP-bd_enzyme"/>
</dbReference>
<dbReference type="PANTHER" id="PTHR43767:SF7">
    <property type="entry name" value="MEDIUM_LONG-CHAIN-FATTY-ACID--COA LIGASE FADD8"/>
    <property type="match status" value="1"/>
</dbReference>
<name>A0ABW2CF88_9ACTN</name>
<dbReference type="InterPro" id="IPR000873">
    <property type="entry name" value="AMP-dep_synth/lig_dom"/>
</dbReference>
<dbReference type="EMBL" id="JBHSXS010000003">
    <property type="protein sequence ID" value="MFC6879536.1"/>
    <property type="molecule type" value="Genomic_DNA"/>
</dbReference>
<dbReference type="Gene3D" id="3.30.300.30">
    <property type="match status" value="1"/>
</dbReference>
<evidence type="ECO:0000259" key="3">
    <source>
        <dbReference type="Pfam" id="PF13193"/>
    </source>
</evidence>
<evidence type="ECO:0000313" key="4">
    <source>
        <dbReference type="EMBL" id="MFC6879536.1"/>
    </source>
</evidence>
<dbReference type="PROSITE" id="PS00455">
    <property type="entry name" value="AMP_BINDING"/>
    <property type="match status" value="1"/>
</dbReference>
<feature type="domain" description="AMP-binding enzyme C-terminal" evidence="3">
    <location>
        <begin position="446"/>
        <end position="523"/>
    </location>
</feature>
<proteinExistence type="predicted"/>
<dbReference type="Pfam" id="PF13193">
    <property type="entry name" value="AMP-binding_C"/>
    <property type="match status" value="1"/>
</dbReference>
<feature type="domain" description="AMP-dependent synthetase/ligase" evidence="2">
    <location>
        <begin position="8"/>
        <end position="396"/>
    </location>
</feature>
<dbReference type="Gene3D" id="3.40.50.12780">
    <property type="entry name" value="N-terminal domain of ligase-like"/>
    <property type="match status" value="1"/>
</dbReference>
<dbReference type="InterPro" id="IPR020845">
    <property type="entry name" value="AMP-binding_CS"/>
</dbReference>
<protein>
    <submittedName>
        <fullName evidence="4">AMP-binding protein</fullName>
    </submittedName>
</protein>
<dbReference type="RefSeq" id="WP_160821522.1">
    <property type="nucleotide sequence ID" value="NZ_JBHSXS010000003.1"/>
</dbReference>
<dbReference type="InterPro" id="IPR025110">
    <property type="entry name" value="AMP-bd_C"/>
</dbReference>
<organism evidence="4 5">
    <name type="scientific">Actinomadura yumaensis</name>
    <dbReference type="NCBI Taxonomy" id="111807"/>
    <lineage>
        <taxon>Bacteria</taxon>
        <taxon>Bacillati</taxon>
        <taxon>Actinomycetota</taxon>
        <taxon>Actinomycetes</taxon>
        <taxon>Streptosporangiales</taxon>
        <taxon>Thermomonosporaceae</taxon>
        <taxon>Actinomadura</taxon>
    </lineage>
</organism>
<keyword evidence="5" id="KW-1185">Reference proteome</keyword>
<dbReference type="InterPro" id="IPR045851">
    <property type="entry name" value="AMP-bd_C_sf"/>
</dbReference>
<comment type="caution">
    <text evidence="4">The sequence shown here is derived from an EMBL/GenBank/DDBJ whole genome shotgun (WGS) entry which is preliminary data.</text>
</comment>
<gene>
    <name evidence="4" type="ORF">ACFQKB_07120</name>
</gene>
<dbReference type="PANTHER" id="PTHR43767">
    <property type="entry name" value="LONG-CHAIN-FATTY-ACID--COA LIGASE"/>
    <property type="match status" value="1"/>
</dbReference>
<accession>A0ABW2CF88</accession>
<reference evidence="5" key="1">
    <citation type="journal article" date="2019" name="Int. J. Syst. Evol. Microbiol.">
        <title>The Global Catalogue of Microorganisms (GCM) 10K type strain sequencing project: providing services to taxonomists for standard genome sequencing and annotation.</title>
        <authorList>
            <consortium name="The Broad Institute Genomics Platform"/>
            <consortium name="The Broad Institute Genome Sequencing Center for Infectious Disease"/>
            <person name="Wu L."/>
            <person name="Ma J."/>
        </authorList>
    </citation>
    <scope>NUCLEOTIDE SEQUENCE [LARGE SCALE GENOMIC DNA]</scope>
    <source>
        <strain evidence="5">JCM 3369</strain>
    </source>
</reference>
<sequence length="542" mass="57593">MNLGVYLTRSARYWPDEPAVVCADRRWTFRRLEEEADRLASALLGRGLGPGDAVASLAWNRGELVVVEFALYKAGLMRAPINARLGRAEIAHILAYAPVRALIFDAAHAGDALAAIAASGSDCLPVAFDEPPAPSAGSTAPPGSAPSPGATPEGAVLGYGALLAEGGGAGPVRVEVSEDDPAVLNFTSGSTGALKAATQTVGNRLANMRKQLMSDESRPRPGGRYLACGPITHAAGMGLLAGVFGGATAHILPTWDVDAFLDTVERERITATFMVPTMLTMLLAHEGLAGRDLSSLTSLRVGGAPVSPARLRQAVEVFGPIVAQGYGLGETTSVVAGLSAAEIARAVADDPELLGSCGRAAYDTEVRVVDEAGRELPPREVGEVVVRGPDCVREYWREPELSAETFRDGWVHTGDLAWMREDGYLFIVDRKKDMIISGGFNVYCTEVEAALYEHPAVREACVVGVPDERWGEAVKAVVVTRGGADGEVTEEGLIAFCAERLDRFKKPRSVDFVAEIPHNRNGKVDRKAVREPYWAGAARRVN</sequence>
<evidence type="ECO:0000259" key="2">
    <source>
        <dbReference type="Pfam" id="PF00501"/>
    </source>
</evidence>
<evidence type="ECO:0000313" key="5">
    <source>
        <dbReference type="Proteomes" id="UP001596380"/>
    </source>
</evidence>
<dbReference type="Proteomes" id="UP001596380">
    <property type="component" value="Unassembled WGS sequence"/>
</dbReference>
<dbReference type="SUPFAM" id="SSF56801">
    <property type="entry name" value="Acetyl-CoA synthetase-like"/>
    <property type="match status" value="1"/>
</dbReference>